<accession>A0A133VNQ8</accession>
<evidence type="ECO:0000256" key="1">
    <source>
        <dbReference type="SAM" id="MobiDB-lite"/>
    </source>
</evidence>
<dbReference type="Gene3D" id="3.30.110.170">
    <property type="entry name" value="Protein of unknown function (DUF541), domain 1"/>
    <property type="match status" value="1"/>
</dbReference>
<feature type="compositionally biased region" description="Low complexity" evidence="1">
    <location>
        <begin position="40"/>
        <end position="57"/>
    </location>
</feature>
<feature type="region of interest" description="Disordered" evidence="1">
    <location>
        <begin position="37"/>
        <end position="59"/>
    </location>
</feature>
<evidence type="ECO:0000313" key="3">
    <source>
        <dbReference type="Proteomes" id="UP000070175"/>
    </source>
</evidence>
<dbReference type="PANTHER" id="PTHR34387">
    <property type="entry name" value="SLR1258 PROTEIN"/>
    <property type="match status" value="1"/>
</dbReference>
<sequence>MEQKWLFGAIVVLLMVLSGTFGYVLANGNNQKSYFSNDPSNTQSSYNSQNTSLNSSNIGEHTLSVTGVGSAEGKPDSVQMRFGVITEVSKDVGADEAVNRNSAEMNQVIESLKEEGIREKDIETSSFNLSFRRDYTKHRERSEIIGYKVTHMLSVKTQDTSIVGNLIDVAVDSGANNVGSIVFTFSEDRSDELEALARERAGEDASNKAEGIANSLGVEVTGVYNVAEERYQPHRTYDEAELAQGDSTSIVPPSSLEKAVTLNVIFKIE</sequence>
<dbReference type="PANTHER" id="PTHR34387:SF2">
    <property type="entry name" value="SLR1258 PROTEIN"/>
    <property type="match status" value="1"/>
</dbReference>
<dbReference type="InterPro" id="IPR007497">
    <property type="entry name" value="SIMPL/DUF541"/>
</dbReference>
<evidence type="ECO:0008006" key="4">
    <source>
        <dbReference type="Google" id="ProtNLM"/>
    </source>
</evidence>
<proteinExistence type="predicted"/>
<reference evidence="2 3" key="1">
    <citation type="journal article" date="2016" name="Sci. Rep.">
        <title>Metabolic traits of an uncultured archaeal lineage -MSBL1- from brine pools of the Red Sea.</title>
        <authorList>
            <person name="Mwirichia R."/>
            <person name="Alam I."/>
            <person name="Rashid M."/>
            <person name="Vinu M."/>
            <person name="Ba-Alawi W."/>
            <person name="Anthony Kamau A."/>
            <person name="Kamanda Ngugi D."/>
            <person name="Goker M."/>
            <person name="Klenk H.P."/>
            <person name="Bajic V."/>
            <person name="Stingl U."/>
        </authorList>
    </citation>
    <scope>NUCLEOTIDE SEQUENCE [LARGE SCALE GENOMIC DNA]</scope>
    <source>
        <strain evidence="2">SCGC-AAA382N08</strain>
    </source>
</reference>
<evidence type="ECO:0000313" key="2">
    <source>
        <dbReference type="EMBL" id="KXB08068.1"/>
    </source>
</evidence>
<comment type="caution">
    <text evidence="2">The sequence shown here is derived from an EMBL/GenBank/DDBJ whole genome shotgun (WGS) entry which is preliminary data.</text>
</comment>
<gene>
    <name evidence="2" type="ORF">AKJ56_01915</name>
</gene>
<dbReference type="GO" id="GO:0006974">
    <property type="term" value="P:DNA damage response"/>
    <property type="evidence" value="ECO:0007669"/>
    <property type="project" value="TreeGrafter"/>
</dbReference>
<dbReference type="AlphaFoldDB" id="A0A133VNQ8"/>
<keyword evidence="3" id="KW-1185">Reference proteome</keyword>
<organism evidence="2 3">
    <name type="scientific">candidate division MSBL1 archaeon SCGC-AAA382N08</name>
    <dbReference type="NCBI Taxonomy" id="1698285"/>
    <lineage>
        <taxon>Archaea</taxon>
        <taxon>Methanobacteriati</taxon>
        <taxon>Methanobacteriota</taxon>
        <taxon>candidate division MSBL1</taxon>
    </lineage>
</organism>
<protein>
    <recommendedName>
        <fullName evidence="4">SIMPL domain-containing protein</fullName>
    </recommendedName>
</protein>
<name>A0A133VNQ8_9EURY</name>
<dbReference type="EMBL" id="LHYJ01000029">
    <property type="protein sequence ID" value="KXB08068.1"/>
    <property type="molecule type" value="Genomic_DNA"/>
</dbReference>
<dbReference type="Proteomes" id="UP000070175">
    <property type="component" value="Unassembled WGS sequence"/>
</dbReference>
<dbReference type="Pfam" id="PF04402">
    <property type="entry name" value="SIMPL"/>
    <property type="match status" value="1"/>
</dbReference>
<dbReference type="Gene3D" id="3.30.70.2970">
    <property type="entry name" value="Protein of unknown function (DUF541), domain 2"/>
    <property type="match status" value="1"/>
</dbReference>
<dbReference type="InterPro" id="IPR052022">
    <property type="entry name" value="26kDa_periplasmic_antigen"/>
</dbReference>